<name>A0A067BP25_SAPPC</name>
<feature type="transmembrane region" description="Helical" evidence="1">
    <location>
        <begin position="67"/>
        <end position="100"/>
    </location>
</feature>
<dbReference type="AlphaFoldDB" id="A0A067BP25"/>
<sequence>MRSHGSDSTTTSRDWTDDPLLRDAFACAPEHYIEIHEPTTNSSRKVATSINSKASFRGHCRDSLLDWYAAGVIFWSHLVNFDTLLVFLVSLGAPSAYYYYMPADSSGVPQHFSANLSWILVTFAVVSPMIMQIRQAFTRRENALDAIAESSRLLVCPL</sequence>
<dbReference type="Proteomes" id="UP000030745">
    <property type="component" value="Unassembled WGS sequence"/>
</dbReference>
<dbReference type="STRING" id="695850.A0A067BP25"/>
<dbReference type="KEGG" id="spar:SPRG_18018"/>
<feature type="transmembrane region" description="Helical" evidence="1">
    <location>
        <begin position="112"/>
        <end position="131"/>
    </location>
</feature>
<keyword evidence="1" id="KW-0472">Membrane</keyword>
<dbReference type="RefSeq" id="XP_012212836.1">
    <property type="nucleotide sequence ID" value="XM_012357446.1"/>
</dbReference>
<dbReference type="EMBL" id="KK584111">
    <property type="protein sequence ID" value="KDO16457.1"/>
    <property type="molecule type" value="Genomic_DNA"/>
</dbReference>
<keyword evidence="3" id="KW-1185">Reference proteome</keyword>
<dbReference type="PANTHER" id="PTHR36970:SF1">
    <property type="entry name" value="BESTROPHIN HOMOLOG"/>
    <property type="match status" value="1"/>
</dbReference>
<keyword evidence="1" id="KW-1133">Transmembrane helix</keyword>
<evidence type="ECO:0000256" key="1">
    <source>
        <dbReference type="SAM" id="Phobius"/>
    </source>
</evidence>
<dbReference type="VEuPathDB" id="FungiDB:SPRG_18018"/>
<keyword evidence="1" id="KW-0812">Transmembrane</keyword>
<dbReference type="OrthoDB" id="10503459at2759"/>
<evidence type="ECO:0000313" key="3">
    <source>
        <dbReference type="Proteomes" id="UP000030745"/>
    </source>
</evidence>
<feature type="non-terminal residue" evidence="2">
    <location>
        <position position="158"/>
    </location>
</feature>
<protein>
    <submittedName>
        <fullName evidence="2">Uncharacterized protein</fullName>
    </submittedName>
</protein>
<reference evidence="2 3" key="1">
    <citation type="journal article" date="2013" name="PLoS Genet.">
        <title>Distinctive expansion of potential virulence genes in the genome of the oomycete fish pathogen Saprolegnia parasitica.</title>
        <authorList>
            <person name="Jiang R.H."/>
            <person name="de Bruijn I."/>
            <person name="Haas B.J."/>
            <person name="Belmonte R."/>
            <person name="Lobach L."/>
            <person name="Christie J."/>
            <person name="van den Ackerveken G."/>
            <person name="Bottin A."/>
            <person name="Bulone V."/>
            <person name="Diaz-Moreno S.M."/>
            <person name="Dumas B."/>
            <person name="Fan L."/>
            <person name="Gaulin E."/>
            <person name="Govers F."/>
            <person name="Grenville-Briggs L.J."/>
            <person name="Horner N.R."/>
            <person name="Levin J.Z."/>
            <person name="Mammella M."/>
            <person name="Meijer H.J."/>
            <person name="Morris P."/>
            <person name="Nusbaum C."/>
            <person name="Oome S."/>
            <person name="Phillips A.J."/>
            <person name="van Rooyen D."/>
            <person name="Rzeszutek E."/>
            <person name="Saraiva M."/>
            <person name="Secombes C.J."/>
            <person name="Seidl M.F."/>
            <person name="Snel B."/>
            <person name="Stassen J.H."/>
            <person name="Sykes S."/>
            <person name="Tripathy S."/>
            <person name="van den Berg H."/>
            <person name="Vega-Arreguin J.C."/>
            <person name="Wawra S."/>
            <person name="Young S.K."/>
            <person name="Zeng Q."/>
            <person name="Dieguez-Uribeondo J."/>
            <person name="Russ C."/>
            <person name="Tyler B.M."/>
            <person name="van West P."/>
        </authorList>
    </citation>
    <scope>NUCLEOTIDE SEQUENCE [LARGE SCALE GENOMIC DNA]</scope>
    <source>
        <strain evidence="2 3">CBS 223.65</strain>
    </source>
</reference>
<accession>A0A067BP25</accession>
<dbReference type="GeneID" id="24139545"/>
<evidence type="ECO:0000313" key="2">
    <source>
        <dbReference type="EMBL" id="KDO16457.1"/>
    </source>
</evidence>
<gene>
    <name evidence="2" type="ORF">SPRG_18018</name>
</gene>
<proteinExistence type="predicted"/>
<organism evidence="2 3">
    <name type="scientific">Saprolegnia parasitica (strain CBS 223.65)</name>
    <dbReference type="NCBI Taxonomy" id="695850"/>
    <lineage>
        <taxon>Eukaryota</taxon>
        <taxon>Sar</taxon>
        <taxon>Stramenopiles</taxon>
        <taxon>Oomycota</taxon>
        <taxon>Saprolegniomycetes</taxon>
        <taxon>Saprolegniales</taxon>
        <taxon>Saprolegniaceae</taxon>
        <taxon>Saprolegnia</taxon>
    </lineage>
</organism>
<dbReference type="PANTHER" id="PTHR36970">
    <property type="entry name" value="UNNAMED PRODUCT"/>
    <property type="match status" value="1"/>
</dbReference>